<dbReference type="Proteomes" id="UP001209878">
    <property type="component" value="Unassembled WGS sequence"/>
</dbReference>
<reference evidence="1" key="1">
    <citation type="journal article" date="2023" name="Mol. Biol. Evol.">
        <title>Third-Generation Sequencing Reveals the Adaptive Role of the Epigenome in Three Deep-Sea Polychaetes.</title>
        <authorList>
            <person name="Perez M."/>
            <person name="Aroh O."/>
            <person name="Sun Y."/>
            <person name="Lan Y."/>
            <person name="Juniper S.K."/>
            <person name="Young C.R."/>
            <person name="Angers B."/>
            <person name="Qian P.Y."/>
        </authorList>
    </citation>
    <scope>NUCLEOTIDE SEQUENCE</scope>
    <source>
        <strain evidence="1">R07B-5</strain>
    </source>
</reference>
<sequence length="134" mass="14855">MKSIDKWYFCDCCCGDRRSTCGFFLLPGIKSRARLTFHAAIIFINEASTASHVYSNSTIGVKPVTSRVSTTFAHQRPGFARRRQRASIGAHATAAIEADGPPPSTRQRGARVIARETRHGLPRIRVMYSSTENI</sequence>
<evidence type="ECO:0000313" key="1">
    <source>
        <dbReference type="EMBL" id="KAK2173606.1"/>
    </source>
</evidence>
<gene>
    <name evidence="1" type="ORF">NP493_864g02036</name>
</gene>
<dbReference type="EMBL" id="JAODUO010000864">
    <property type="protein sequence ID" value="KAK2173606.1"/>
    <property type="molecule type" value="Genomic_DNA"/>
</dbReference>
<evidence type="ECO:0000313" key="2">
    <source>
        <dbReference type="Proteomes" id="UP001209878"/>
    </source>
</evidence>
<name>A0AAD9NMB4_RIDPI</name>
<keyword evidence="2" id="KW-1185">Reference proteome</keyword>
<protein>
    <submittedName>
        <fullName evidence="1">Uncharacterized protein</fullName>
    </submittedName>
</protein>
<comment type="caution">
    <text evidence="1">The sequence shown here is derived from an EMBL/GenBank/DDBJ whole genome shotgun (WGS) entry which is preliminary data.</text>
</comment>
<organism evidence="1 2">
    <name type="scientific">Ridgeia piscesae</name>
    <name type="common">Tubeworm</name>
    <dbReference type="NCBI Taxonomy" id="27915"/>
    <lineage>
        <taxon>Eukaryota</taxon>
        <taxon>Metazoa</taxon>
        <taxon>Spiralia</taxon>
        <taxon>Lophotrochozoa</taxon>
        <taxon>Annelida</taxon>
        <taxon>Polychaeta</taxon>
        <taxon>Sedentaria</taxon>
        <taxon>Canalipalpata</taxon>
        <taxon>Sabellida</taxon>
        <taxon>Siboglinidae</taxon>
        <taxon>Ridgeia</taxon>
    </lineage>
</organism>
<proteinExistence type="predicted"/>
<dbReference type="AlphaFoldDB" id="A0AAD9NMB4"/>
<accession>A0AAD9NMB4</accession>